<name>A0A918WWY9_9ACTN</name>
<reference evidence="2" key="1">
    <citation type="journal article" date="2014" name="Int. J. Syst. Evol. Microbiol.">
        <title>Complete genome sequence of Corynebacterium casei LMG S-19264T (=DSM 44701T), isolated from a smear-ripened cheese.</title>
        <authorList>
            <consortium name="US DOE Joint Genome Institute (JGI-PGF)"/>
            <person name="Walter F."/>
            <person name="Albersmeier A."/>
            <person name="Kalinowski J."/>
            <person name="Ruckert C."/>
        </authorList>
    </citation>
    <scope>NUCLEOTIDE SEQUENCE</scope>
    <source>
        <strain evidence="2">JCM 4637</strain>
    </source>
</reference>
<proteinExistence type="predicted"/>
<dbReference type="AlphaFoldDB" id="A0A918WWY9"/>
<sequence>MGNASNTMDARTLRIDATSHLKGAAIDAPLVRGLLEEQHPDLAGLELSRVRGGWDMQMWRLGEELAVRLPLTPRGPELLRNELRWLPELAGRLPLPVSVPVRAGEPTERFPRPWSVTAWLPGEPADAAPVADEHRLEAADALAGFLRALHVPAPADAPGNPTREWTLAAASDSVADMVRKDLAEGDASAVRSVGVDRLNALWEDAVAAPAWEGPRVWRHTDLHPANVVVTDGRLSGVIDFGDLCAGDPAHDLAAAWNLLPSGPPGAQPATVARFFAGYGEVDEATVRRAKGFALTRALMLVGIGHAGDKGLPGGKPTWGPAGRASLERLLAG</sequence>
<reference evidence="2" key="2">
    <citation type="submission" date="2020-09" db="EMBL/GenBank/DDBJ databases">
        <authorList>
            <person name="Sun Q."/>
            <person name="Ohkuma M."/>
        </authorList>
    </citation>
    <scope>NUCLEOTIDE SEQUENCE</scope>
    <source>
        <strain evidence="2">JCM 4637</strain>
    </source>
</reference>
<evidence type="ECO:0000313" key="3">
    <source>
        <dbReference type="Proteomes" id="UP000638353"/>
    </source>
</evidence>
<protein>
    <submittedName>
        <fullName evidence="2">Phosphotransferase</fullName>
    </submittedName>
</protein>
<dbReference type="SUPFAM" id="SSF56112">
    <property type="entry name" value="Protein kinase-like (PK-like)"/>
    <property type="match status" value="1"/>
</dbReference>
<dbReference type="Pfam" id="PF01636">
    <property type="entry name" value="APH"/>
    <property type="match status" value="1"/>
</dbReference>
<dbReference type="Proteomes" id="UP000638353">
    <property type="component" value="Unassembled WGS sequence"/>
</dbReference>
<dbReference type="PANTHER" id="PTHR21310">
    <property type="entry name" value="AMINOGLYCOSIDE PHOSPHOTRANSFERASE-RELATED-RELATED"/>
    <property type="match status" value="1"/>
</dbReference>
<dbReference type="Gene3D" id="3.90.1200.10">
    <property type="match status" value="1"/>
</dbReference>
<evidence type="ECO:0000259" key="1">
    <source>
        <dbReference type="Pfam" id="PF01636"/>
    </source>
</evidence>
<accession>A0A918WWY9</accession>
<dbReference type="InterPro" id="IPR051678">
    <property type="entry name" value="AGP_Transferase"/>
</dbReference>
<dbReference type="PANTHER" id="PTHR21310:SF42">
    <property type="entry name" value="BIFUNCTIONAL AAC_APH"/>
    <property type="match status" value="1"/>
</dbReference>
<evidence type="ECO:0000313" key="2">
    <source>
        <dbReference type="EMBL" id="GHC91603.1"/>
    </source>
</evidence>
<comment type="caution">
    <text evidence="2">The sequence shown here is derived from an EMBL/GenBank/DDBJ whole genome shotgun (WGS) entry which is preliminary data.</text>
</comment>
<dbReference type="CDD" id="cd05155">
    <property type="entry name" value="APH_ChoK_like_1"/>
    <property type="match status" value="1"/>
</dbReference>
<feature type="domain" description="Aminoglycoside phosphotransferase" evidence="1">
    <location>
        <begin position="47"/>
        <end position="281"/>
    </location>
</feature>
<dbReference type="EMBL" id="BMVC01000004">
    <property type="protein sequence ID" value="GHC91603.1"/>
    <property type="molecule type" value="Genomic_DNA"/>
</dbReference>
<dbReference type="InterPro" id="IPR002575">
    <property type="entry name" value="Aminoglycoside_PTrfase"/>
</dbReference>
<dbReference type="InterPro" id="IPR011009">
    <property type="entry name" value="Kinase-like_dom_sf"/>
</dbReference>
<gene>
    <name evidence="2" type="ORF">GCM10010334_26790</name>
</gene>
<organism evidence="2 3">
    <name type="scientific">Streptomyces finlayi</name>
    <dbReference type="NCBI Taxonomy" id="67296"/>
    <lineage>
        <taxon>Bacteria</taxon>
        <taxon>Bacillati</taxon>
        <taxon>Actinomycetota</taxon>
        <taxon>Actinomycetes</taxon>
        <taxon>Kitasatosporales</taxon>
        <taxon>Streptomycetaceae</taxon>
        <taxon>Streptomyces</taxon>
    </lineage>
</organism>
<dbReference type="Gene3D" id="3.30.200.20">
    <property type="entry name" value="Phosphorylase Kinase, domain 1"/>
    <property type="match status" value="1"/>
</dbReference>